<dbReference type="Gene3D" id="1.10.4010.10">
    <property type="entry name" value="Type II deoxyuridine triphosphatase"/>
    <property type="match status" value="1"/>
</dbReference>
<keyword evidence="2" id="KW-1185">Reference proteome</keyword>
<dbReference type="Proteomes" id="UP000593635">
    <property type="component" value="Segment"/>
</dbReference>
<sequence>MMKELFDLQREVDDIIETKIKTSFVRTLNERKVAFRVELSEFANEVGFFKYWKQSHKKDDFRIKDEWADCLAFLLSITLTKGHQDEITRRFENGFIKNLQIDIDQKYNQLTMNRLNDYINIEVAFLDLYGMGLKLGYSVDELNDAYRNKTKENIRRATEGY</sequence>
<reference evidence="1 2" key="1">
    <citation type="submission" date="2020-09" db="EMBL/GenBank/DDBJ databases">
        <authorList>
            <person name="Li C."/>
            <person name="Ding Y."/>
            <person name="Wu Q."/>
        </authorList>
    </citation>
    <scope>NUCLEOTIDE SEQUENCE [LARGE SCALE GENOMIC DNA]</scope>
</reference>
<dbReference type="PIRSF" id="PIRSF030140">
    <property type="entry name" value="UCP030140"/>
    <property type="match status" value="1"/>
</dbReference>
<dbReference type="EMBL" id="MW012634">
    <property type="protein sequence ID" value="QOR56255.1"/>
    <property type="molecule type" value="Genomic_DNA"/>
</dbReference>
<dbReference type="CDD" id="cd11527">
    <property type="entry name" value="NTP-PPase_dUTPase"/>
    <property type="match status" value="1"/>
</dbReference>
<evidence type="ECO:0008006" key="3">
    <source>
        <dbReference type="Google" id="ProtNLM"/>
    </source>
</evidence>
<dbReference type="KEGG" id="vg:65132274"/>
<dbReference type="Pfam" id="PF08761">
    <property type="entry name" value="dUTPase_2"/>
    <property type="match status" value="1"/>
</dbReference>
<dbReference type="GeneID" id="65132274"/>
<dbReference type="SUPFAM" id="SSF101386">
    <property type="entry name" value="all-alpha NTP pyrophosphatases"/>
    <property type="match status" value="1"/>
</dbReference>
<proteinExistence type="predicted"/>
<evidence type="ECO:0000313" key="1">
    <source>
        <dbReference type="EMBL" id="QOR56255.1"/>
    </source>
</evidence>
<accession>A0A7M1RPE2</accession>
<dbReference type="InterPro" id="IPR016947">
    <property type="entry name" value="UCP030140"/>
</dbReference>
<dbReference type="RefSeq" id="YP_010113736.1">
    <property type="nucleotide sequence ID" value="NC_055908.1"/>
</dbReference>
<name>A0A7M1RPE2_9CAUD</name>
<evidence type="ECO:0000313" key="2">
    <source>
        <dbReference type="Proteomes" id="UP000593635"/>
    </source>
</evidence>
<protein>
    <recommendedName>
        <fullName evidence="3">dUTPase</fullName>
    </recommendedName>
</protein>
<dbReference type="InterPro" id="IPR014871">
    <property type="entry name" value="dUTPase/dCTP_pyrophosphatase"/>
</dbReference>
<organism evidence="1 2">
    <name type="scientific">Bacillus phage DLc1</name>
    <dbReference type="NCBI Taxonomy" id="2777318"/>
    <lineage>
        <taxon>Viruses</taxon>
        <taxon>Duplodnaviria</taxon>
        <taxon>Heunggongvirae</taxon>
        <taxon>Uroviricota</taxon>
        <taxon>Caudoviricetes</taxon>
        <taxon>Salasmaviridae</taxon>
        <taxon>Huangshavirus</taxon>
        <taxon>Huangshavirus dlcuna</taxon>
    </lineage>
</organism>